<protein>
    <submittedName>
        <fullName evidence="2">DUF4192 domain-containing protein</fullName>
    </submittedName>
</protein>
<dbReference type="RefSeq" id="WP_344028667.1">
    <property type="nucleotide sequence ID" value="NZ_BAAAJK010000052.1"/>
</dbReference>
<comment type="caution">
    <text evidence="2">The sequence shown here is derived from an EMBL/GenBank/DDBJ whole genome shotgun (WGS) entry which is preliminary data.</text>
</comment>
<feature type="region of interest" description="Disordered" evidence="1">
    <location>
        <begin position="1"/>
        <end position="55"/>
    </location>
</feature>
<accession>A0ABN1YAC8</accession>
<keyword evidence="3" id="KW-1185">Reference proteome</keyword>
<evidence type="ECO:0000256" key="1">
    <source>
        <dbReference type="SAM" id="MobiDB-lite"/>
    </source>
</evidence>
<dbReference type="EMBL" id="BAAAJK010000052">
    <property type="protein sequence ID" value="GAA1400875.1"/>
    <property type="molecule type" value="Genomic_DNA"/>
</dbReference>
<sequence length="398" mass="40432">MTIPAQPDPAAPPGIRPVPPPADPPVPSPAPARPRPGAAPPDPPAGGPAGPRLRLGDTGEVLAAIPVLIGFHPEDSLVLVAIGGPGGGRRVGLTLRVDLPAPHQVRRVCDEAVSVLSGDGPAEAVAVVVRGARTPARPARRTRRDVAVATRRALGWAGIVPLAVLWAAGTREGDRWSCYPLPGQVCDCSGVVPGPAATPFAAAAAVLEGRAVLPDRAAVRDQLAGGTTDRARRERLAADPPPPVDVSGGPAGRTLLDAALADAARGRLAIDDGSARRFRAAFGDPAFRDEALRRCLGAQAPHAEQLWAALTRALPAPGRAHPAALLAVCALLRGDGPLAALAVERALTDRPDQVLAAVVDTSLRGATTPGERSPYAGPGGLRRLLTAMLGTGGPGGSR</sequence>
<dbReference type="Proteomes" id="UP001501414">
    <property type="component" value="Unassembled WGS sequence"/>
</dbReference>
<gene>
    <name evidence="2" type="ORF">GCM10009613_58390</name>
</gene>
<dbReference type="Pfam" id="PF13830">
    <property type="entry name" value="DUF4192"/>
    <property type="match status" value="1"/>
</dbReference>
<organism evidence="2 3">
    <name type="scientific">Pseudonocardia kongjuensis</name>
    <dbReference type="NCBI Taxonomy" id="102227"/>
    <lineage>
        <taxon>Bacteria</taxon>
        <taxon>Bacillati</taxon>
        <taxon>Actinomycetota</taxon>
        <taxon>Actinomycetes</taxon>
        <taxon>Pseudonocardiales</taxon>
        <taxon>Pseudonocardiaceae</taxon>
        <taxon>Pseudonocardia</taxon>
    </lineage>
</organism>
<feature type="compositionally biased region" description="Pro residues" evidence="1">
    <location>
        <begin position="1"/>
        <end position="46"/>
    </location>
</feature>
<proteinExistence type="predicted"/>
<feature type="region of interest" description="Disordered" evidence="1">
    <location>
        <begin position="222"/>
        <end position="249"/>
    </location>
</feature>
<dbReference type="InterPro" id="IPR025447">
    <property type="entry name" value="DUF4192"/>
</dbReference>
<reference evidence="2 3" key="1">
    <citation type="journal article" date="2019" name="Int. J. Syst. Evol. Microbiol.">
        <title>The Global Catalogue of Microorganisms (GCM) 10K type strain sequencing project: providing services to taxonomists for standard genome sequencing and annotation.</title>
        <authorList>
            <consortium name="The Broad Institute Genomics Platform"/>
            <consortium name="The Broad Institute Genome Sequencing Center for Infectious Disease"/>
            <person name="Wu L."/>
            <person name="Ma J."/>
        </authorList>
    </citation>
    <scope>NUCLEOTIDE SEQUENCE [LARGE SCALE GENOMIC DNA]</scope>
    <source>
        <strain evidence="2 3">JCM 11896</strain>
    </source>
</reference>
<evidence type="ECO:0000313" key="2">
    <source>
        <dbReference type="EMBL" id="GAA1400875.1"/>
    </source>
</evidence>
<evidence type="ECO:0000313" key="3">
    <source>
        <dbReference type="Proteomes" id="UP001501414"/>
    </source>
</evidence>
<name>A0ABN1YAC8_9PSEU</name>